<evidence type="ECO:0000313" key="3">
    <source>
        <dbReference type="EMBL" id="VDO63413.1"/>
    </source>
</evidence>
<evidence type="ECO:0000259" key="1">
    <source>
        <dbReference type="Pfam" id="PF13281"/>
    </source>
</evidence>
<keyword evidence="4" id="KW-1185">Reference proteome</keyword>
<dbReference type="AlphaFoldDB" id="A0A183JDG0"/>
<feature type="domain" description="MAP3K deoxyribohydrolase" evidence="2">
    <location>
        <begin position="25"/>
        <end position="60"/>
    </location>
</feature>
<accession>A0A183JDG0</accession>
<dbReference type="Proteomes" id="UP000279833">
    <property type="component" value="Unassembled WGS sequence"/>
</dbReference>
<evidence type="ECO:0000259" key="2">
    <source>
        <dbReference type="Pfam" id="PF20309"/>
    </source>
</evidence>
<reference evidence="3 4" key="2">
    <citation type="submission" date="2018-11" db="EMBL/GenBank/DDBJ databases">
        <authorList>
            <consortium name="Pathogen Informatics"/>
        </authorList>
    </citation>
    <scope>NUCLEOTIDE SEQUENCE [LARGE SCALE GENOMIC DNA]</scope>
    <source>
        <strain evidence="3">Dakar</strain>
        <strain evidence="4">Dakar, Senegal</strain>
    </source>
</reference>
<dbReference type="InterPro" id="IPR025136">
    <property type="entry name" value="MAP3K_TRAF-bd"/>
</dbReference>
<dbReference type="WBParaSite" id="SCUD_0000072201-mRNA-1">
    <property type="protein sequence ID" value="SCUD_0000072201-mRNA-1"/>
    <property type="gene ID" value="SCUD_0000072201"/>
</dbReference>
<feature type="domain" description="MAP3K TRAFs-binding" evidence="1">
    <location>
        <begin position="75"/>
        <end position="283"/>
    </location>
</feature>
<dbReference type="InterPro" id="IPR046872">
    <property type="entry name" value="DRHyd-ASK"/>
</dbReference>
<protein>
    <submittedName>
        <fullName evidence="5">DUF4071 domain-containing protein</fullName>
    </submittedName>
</protein>
<evidence type="ECO:0000313" key="5">
    <source>
        <dbReference type="WBParaSite" id="SCUD_0000072201-mRNA-1"/>
    </source>
</evidence>
<proteinExistence type="predicted"/>
<gene>
    <name evidence="3" type="ORF">SCUD_LOCUS723</name>
</gene>
<name>A0A183JDG0_9TREM</name>
<dbReference type="Pfam" id="PF20309">
    <property type="entry name" value="DRHyd-ASK"/>
    <property type="match status" value="1"/>
</dbReference>
<dbReference type="Pfam" id="PF13281">
    <property type="entry name" value="MAP3K_TRAF_bd"/>
    <property type="match status" value="1"/>
</dbReference>
<reference evidence="5" key="1">
    <citation type="submission" date="2016-06" db="UniProtKB">
        <authorList>
            <consortium name="WormBaseParasite"/>
        </authorList>
    </citation>
    <scope>IDENTIFICATION</scope>
</reference>
<dbReference type="STRING" id="6186.A0A183JDG0"/>
<sequence>MLVTCISEDKNSVNIQFDQDKAIEEICVACNNVQATVRFLTYEEVSHGLTETLDFVYNSDVLIVDMSDKTQQGHLNYQLGVRESLKLFDNIVIVNLSSHILLDDLRSILSSKTKLLPYVINENGFAVLVEDKFLQNALIDNDILKNQICGDLGRLSEELEEILSEMCSGDRAPLKDKFIEDLRRDRDLYKGQELREMFSSCGYAALILPIRAFTSASDPPCSSMMLPEYDFDAMVTLIEEIRALKLNQDILNVCMIQYLYAFALHRRNKNGDRDAALAVTEEVSHIFEDNTNLLFNFEMKLRNNEHTLSVNNPN</sequence>
<evidence type="ECO:0000313" key="4">
    <source>
        <dbReference type="Proteomes" id="UP000279833"/>
    </source>
</evidence>
<organism evidence="5">
    <name type="scientific">Schistosoma curassoni</name>
    <dbReference type="NCBI Taxonomy" id="6186"/>
    <lineage>
        <taxon>Eukaryota</taxon>
        <taxon>Metazoa</taxon>
        <taxon>Spiralia</taxon>
        <taxon>Lophotrochozoa</taxon>
        <taxon>Platyhelminthes</taxon>
        <taxon>Trematoda</taxon>
        <taxon>Digenea</taxon>
        <taxon>Strigeidida</taxon>
        <taxon>Schistosomatoidea</taxon>
        <taxon>Schistosomatidae</taxon>
        <taxon>Schistosoma</taxon>
    </lineage>
</organism>
<dbReference type="EMBL" id="UZAK01000519">
    <property type="protein sequence ID" value="VDO63413.1"/>
    <property type="molecule type" value="Genomic_DNA"/>
</dbReference>